<sequence>MCGRRKHGRREENWVVDVKREEEMKWVLDVKEKLAPCKLYINPYREKNKASNISNPFNGILHFMPHLKRDMLMLQNQLPMLLLEKLVYVETCKEKQLEEFLNKTILKFCSPSQRLRCVFASSFFFFDKIEHLLYHISFASATINISFTSN</sequence>
<gene>
    <name evidence="1" type="ORF">GIB67_001035</name>
</gene>
<name>A0A7J7MG63_9MAGN</name>
<organism evidence="1 2">
    <name type="scientific">Kingdonia uniflora</name>
    <dbReference type="NCBI Taxonomy" id="39325"/>
    <lineage>
        <taxon>Eukaryota</taxon>
        <taxon>Viridiplantae</taxon>
        <taxon>Streptophyta</taxon>
        <taxon>Embryophyta</taxon>
        <taxon>Tracheophyta</taxon>
        <taxon>Spermatophyta</taxon>
        <taxon>Magnoliopsida</taxon>
        <taxon>Ranunculales</taxon>
        <taxon>Circaeasteraceae</taxon>
        <taxon>Kingdonia</taxon>
    </lineage>
</organism>
<evidence type="ECO:0000313" key="2">
    <source>
        <dbReference type="Proteomes" id="UP000541444"/>
    </source>
</evidence>
<reference evidence="1 2" key="1">
    <citation type="journal article" date="2020" name="IScience">
        <title>Genome Sequencing of the Endangered Kingdonia uniflora (Circaeasteraceae, Ranunculales) Reveals Potential Mechanisms of Evolutionary Specialization.</title>
        <authorList>
            <person name="Sun Y."/>
            <person name="Deng T."/>
            <person name="Zhang A."/>
            <person name="Moore M.J."/>
            <person name="Landis J.B."/>
            <person name="Lin N."/>
            <person name="Zhang H."/>
            <person name="Zhang X."/>
            <person name="Huang J."/>
            <person name="Zhang X."/>
            <person name="Sun H."/>
            <person name="Wang H."/>
        </authorList>
    </citation>
    <scope>NUCLEOTIDE SEQUENCE [LARGE SCALE GENOMIC DNA]</scope>
    <source>
        <strain evidence="1">TB1705</strain>
        <tissue evidence="1">Leaf</tissue>
    </source>
</reference>
<proteinExistence type="predicted"/>
<keyword evidence="2" id="KW-1185">Reference proteome</keyword>
<dbReference type="InterPro" id="IPR004158">
    <property type="entry name" value="DUF247_pln"/>
</dbReference>
<dbReference type="Pfam" id="PF03140">
    <property type="entry name" value="DUF247"/>
    <property type="match status" value="1"/>
</dbReference>
<dbReference type="EMBL" id="JACGCM010001557">
    <property type="protein sequence ID" value="KAF6153802.1"/>
    <property type="molecule type" value="Genomic_DNA"/>
</dbReference>
<evidence type="ECO:0000313" key="1">
    <source>
        <dbReference type="EMBL" id="KAF6153802.1"/>
    </source>
</evidence>
<protein>
    <submittedName>
        <fullName evidence="1">Uncharacterized protein</fullName>
    </submittedName>
</protein>
<dbReference type="AlphaFoldDB" id="A0A7J7MG63"/>
<comment type="caution">
    <text evidence="1">The sequence shown here is derived from an EMBL/GenBank/DDBJ whole genome shotgun (WGS) entry which is preliminary data.</text>
</comment>
<accession>A0A7J7MG63</accession>
<dbReference type="Proteomes" id="UP000541444">
    <property type="component" value="Unassembled WGS sequence"/>
</dbReference>